<comment type="similarity">
    <text evidence="2">Belongs to the complex I subunit 5 family.</text>
</comment>
<feature type="transmembrane region" description="Helical" evidence="15">
    <location>
        <begin position="310"/>
        <end position="336"/>
    </location>
</feature>
<evidence type="ECO:0000256" key="8">
    <source>
        <dbReference type="ARBA" id="ARBA00022989"/>
    </source>
</evidence>
<evidence type="ECO:0000259" key="16">
    <source>
        <dbReference type="Pfam" id="PF00361"/>
    </source>
</evidence>
<organism evidence="19 20">
    <name type="scientific">Ilumatobacter fluminis</name>
    <dbReference type="NCBI Taxonomy" id="467091"/>
    <lineage>
        <taxon>Bacteria</taxon>
        <taxon>Bacillati</taxon>
        <taxon>Actinomycetota</taxon>
        <taxon>Acidimicrobiia</taxon>
        <taxon>Acidimicrobiales</taxon>
        <taxon>Ilumatobacteraceae</taxon>
        <taxon>Ilumatobacter</taxon>
    </lineage>
</organism>
<dbReference type="RefSeq" id="WP_133867721.1">
    <property type="nucleotide sequence ID" value="NZ_SOAU01000001.1"/>
</dbReference>
<feature type="domain" description="NADH:quinone oxidoreductase/Mrp antiporter transmembrane" evidence="16">
    <location>
        <begin position="137"/>
        <end position="430"/>
    </location>
</feature>
<feature type="compositionally biased region" description="Basic and acidic residues" evidence="14">
    <location>
        <begin position="482"/>
        <end position="496"/>
    </location>
</feature>
<feature type="transmembrane region" description="Helical" evidence="15">
    <location>
        <begin position="209"/>
        <end position="230"/>
    </location>
</feature>
<dbReference type="PANTHER" id="PTHR42829">
    <property type="entry name" value="NADH-UBIQUINONE OXIDOREDUCTASE CHAIN 5"/>
    <property type="match status" value="1"/>
</dbReference>
<proteinExistence type="inferred from homology"/>
<feature type="transmembrane region" description="Helical" evidence="15">
    <location>
        <begin position="564"/>
        <end position="585"/>
    </location>
</feature>
<feature type="transmembrane region" description="Helical" evidence="15">
    <location>
        <begin position="503"/>
        <end position="524"/>
    </location>
</feature>
<evidence type="ECO:0000256" key="6">
    <source>
        <dbReference type="ARBA" id="ARBA00022957"/>
    </source>
</evidence>
<dbReference type="NCBIfam" id="TIGR01974">
    <property type="entry name" value="NDH_I_L"/>
    <property type="match status" value="1"/>
</dbReference>
<dbReference type="Pfam" id="PF01010">
    <property type="entry name" value="Proton_antipo_C"/>
    <property type="match status" value="1"/>
</dbReference>
<feature type="transmembrane region" description="Helical" evidence="15">
    <location>
        <begin position="31"/>
        <end position="51"/>
    </location>
</feature>
<keyword evidence="9" id="KW-0520">NAD</keyword>
<feature type="transmembrane region" description="Helical" evidence="15">
    <location>
        <begin position="282"/>
        <end position="303"/>
    </location>
</feature>
<dbReference type="PANTHER" id="PTHR42829:SF2">
    <property type="entry name" value="NADH-UBIQUINONE OXIDOREDUCTASE CHAIN 5"/>
    <property type="match status" value="1"/>
</dbReference>
<dbReference type="NCBIfam" id="NF005141">
    <property type="entry name" value="PRK06590.1"/>
    <property type="match status" value="1"/>
</dbReference>
<feature type="transmembrane region" description="Helical" evidence="15">
    <location>
        <begin position="379"/>
        <end position="399"/>
    </location>
</feature>
<keyword evidence="8 15" id="KW-1133">Transmembrane helix</keyword>
<evidence type="ECO:0000259" key="17">
    <source>
        <dbReference type="Pfam" id="PF00662"/>
    </source>
</evidence>
<evidence type="ECO:0000259" key="18">
    <source>
        <dbReference type="Pfam" id="PF01010"/>
    </source>
</evidence>
<dbReference type="GO" id="GO:0048038">
    <property type="term" value="F:quinone binding"/>
    <property type="evidence" value="ECO:0007669"/>
    <property type="project" value="UniProtKB-KW"/>
</dbReference>
<feature type="transmembrane region" description="Helical" evidence="15">
    <location>
        <begin position="141"/>
        <end position="161"/>
    </location>
</feature>
<feature type="transmembrane region" description="Helical" evidence="15">
    <location>
        <begin position="342"/>
        <end position="359"/>
    </location>
</feature>
<feature type="transmembrane region" description="Helical" evidence="15">
    <location>
        <begin position="182"/>
        <end position="203"/>
    </location>
</feature>
<sequence>MLDVIWLIPAFPLFGFFTLLLFGRKLGDPKAGYFAAAMVLASFVVSVGAYFDLLSMDEHDRSHVETLFSWVPVDSLQIDMAFLADPLSIVMCLFVTGIAFLIHLFAIGYMQGDEKFSKFFLYLNLFVLSMTLLVLGENLLVTFLGWEGVGTCSYFLISFWHTKDANATAGKKAFVTNRIGDWGFMLAMFLGFKAVGTVSYFGLNEAAEFGALSETTATGIALFLFIGAVGKSAQLPLYVWLPDAMAGPTPVSALIHAATMVTAGVFLMTRMNPMLAAAAPEVSTLIAWVGGITALFAATIAVAQQDIKKVLAYSTVSQLGYMFLAVGSGAFVAAIFHMVTHAFFKALLFLGSGSVIHGMHHEQDMRHMGALRKLMPVTAATFIIGWLAIAGVPPFAGFWSKDEILLFTLAKGGASATVLYVIGLVTALLTAFYMTRQVILVFFGKARWGSHANEAEAAHLVDADDGSADTAADTADAEAEALDDHQPETHGAHGEFKPHESPWIMLFPLVVLAFLSTVGGALNLPSFSFIPKDWQHKLEHWLHPVVEVGENHITDTSAYDAKGLLALLAIAVALAGIALAVAVYGKKAIKPIEPKILADGWRYDAAISAFMGGPGRKAFEAIAWFDQHIVDGAVNGTAKLVGGTGAGVRKLQTGNIRNYAGIVGIGVVLLLAWFVIGRGVL</sequence>
<evidence type="ECO:0000256" key="4">
    <source>
        <dbReference type="ARBA" id="ARBA00022719"/>
    </source>
</evidence>
<evidence type="ECO:0000256" key="3">
    <source>
        <dbReference type="ARBA" id="ARBA00022692"/>
    </source>
</evidence>
<dbReference type="GO" id="GO:0016020">
    <property type="term" value="C:membrane"/>
    <property type="evidence" value="ECO:0007669"/>
    <property type="project" value="UniProtKB-SubCell"/>
</dbReference>
<dbReference type="Pfam" id="PF00662">
    <property type="entry name" value="Proton_antipo_N"/>
    <property type="match status" value="1"/>
</dbReference>
<feature type="domain" description="NADH:ubiquinone/plastoquinone oxidoreductase chloroplast chain 5 C-terminal" evidence="18">
    <location>
        <begin position="496"/>
        <end position="586"/>
    </location>
</feature>
<dbReference type="InterPro" id="IPR001516">
    <property type="entry name" value="Proton_antipo_N"/>
</dbReference>
<evidence type="ECO:0000256" key="11">
    <source>
        <dbReference type="ARBA" id="ARBA00047726"/>
    </source>
</evidence>
<dbReference type="PRINTS" id="PR01434">
    <property type="entry name" value="NADHDHGNASE5"/>
</dbReference>
<evidence type="ECO:0000256" key="10">
    <source>
        <dbReference type="ARBA" id="ARBA00023136"/>
    </source>
</evidence>
<dbReference type="GO" id="GO:0012505">
    <property type="term" value="C:endomembrane system"/>
    <property type="evidence" value="ECO:0007669"/>
    <property type="project" value="UniProtKB-SubCell"/>
</dbReference>
<comment type="caution">
    <text evidence="19">The sequence shown here is derived from an EMBL/GenBank/DDBJ whole genome shotgun (WGS) entry which is preliminary data.</text>
</comment>
<evidence type="ECO:0000256" key="5">
    <source>
        <dbReference type="ARBA" id="ARBA00022857"/>
    </source>
</evidence>
<dbReference type="GO" id="GO:0008137">
    <property type="term" value="F:NADH dehydrogenase (ubiquinone) activity"/>
    <property type="evidence" value="ECO:0007669"/>
    <property type="project" value="InterPro"/>
</dbReference>
<evidence type="ECO:0000256" key="2">
    <source>
        <dbReference type="ARBA" id="ARBA00008200"/>
    </source>
</evidence>
<dbReference type="GO" id="GO:0015990">
    <property type="term" value="P:electron transport coupled proton transport"/>
    <property type="evidence" value="ECO:0007669"/>
    <property type="project" value="TreeGrafter"/>
</dbReference>
<feature type="transmembrane region" description="Helical" evidence="15">
    <location>
        <begin position="6"/>
        <end position="24"/>
    </location>
</feature>
<feature type="region of interest" description="Disordered" evidence="14">
    <location>
        <begin position="467"/>
        <end position="496"/>
    </location>
</feature>
<comment type="subcellular location">
    <subcellularLocation>
        <location evidence="1">Endomembrane system</location>
        <topology evidence="1">Multi-pass membrane protein</topology>
    </subcellularLocation>
    <subcellularLocation>
        <location evidence="13">Membrane</location>
        <topology evidence="13">Multi-pass membrane protein</topology>
    </subcellularLocation>
</comment>
<comment type="catalytic activity">
    <reaction evidence="11">
        <text>a plastoquinone + NADPH + (n+1) H(+)(in) = a plastoquinol + NADP(+) + n H(+)(out)</text>
        <dbReference type="Rhea" id="RHEA:42612"/>
        <dbReference type="Rhea" id="RHEA-COMP:9561"/>
        <dbReference type="Rhea" id="RHEA-COMP:9562"/>
        <dbReference type="ChEBI" id="CHEBI:15378"/>
        <dbReference type="ChEBI" id="CHEBI:17757"/>
        <dbReference type="ChEBI" id="CHEBI:57783"/>
        <dbReference type="ChEBI" id="CHEBI:58349"/>
        <dbReference type="ChEBI" id="CHEBI:62192"/>
    </reaction>
</comment>
<dbReference type="InterPro" id="IPR003945">
    <property type="entry name" value="NU5C-like"/>
</dbReference>
<evidence type="ECO:0000256" key="12">
    <source>
        <dbReference type="ARBA" id="ARBA00048026"/>
    </source>
</evidence>
<dbReference type="Proteomes" id="UP000294558">
    <property type="component" value="Unassembled WGS sequence"/>
</dbReference>
<feature type="transmembrane region" description="Helical" evidence="15">
    <location>
        <begin position="659"/>
        <end position="676"/>
    </location>
</feature>
<evidence type="ECO:0000313" key="19">
    <source>
        <dbReference type="EMBL" id="TDT15256.1"/>
    </source>
</evidence>
<keyword evidence="4" id="KW-0874">Quinone</keyword>
<dbReference type="GO" id="GO:0003954">
    <property type="term" value="F:NADH dehydrogenase activity"/>
    <property type="evidence" value="ECO:0007669"/>
    <property type="project" value="TreeGrafter"/>
</dbReference>
<feature type="transmembrane region" description="Helical" evidence="15">
    <location>
        <begin position="419"/>
        <end position="443"/>
    </location>
</feature>
<dbReference type="InterPro" id="IPR018393">
    <property type="entry name" value="NADHpl_OxRdtase_5_subgr"/>
</dbReference>
<dbReference type="Gene3D" id="1.20.5.2700">
    <property type="match status" value="1"/>
</dbReference>
<evidence type="ECO:0000256" key="13">
    <source>
        <dbReference type="RuleBase" id="RU000320"/>
    </source>
</evidence>
<accession>A0A4R7HYE9</accession>
<name>A0A4R7HYE9_9ACTN</name>
<keyword evidence="5" id="KW-0521">NADP</keyword>
<feature type="transmembrane region" description="Helical" evidence="15">
    <location>
        <begin position="251"/>
        <end position="270"/>
    </location>
</feature>
<keyword evidence="3 13" id="KW-0812">Transmembrane</keyword>
<evidence type="ECO:0000256" key="15">
    <source>
        <dbReference type="SAM" id="Phobius"/>
    </source>
</evidence>
<gene>
    <name evidence="19" type="ORF">BDK89_0822</name>
</gene>
<evidence type="ECO:0000256" key="1">
    <source>
        <dbReference type="ARBA" id="ARBA00004127"/>
    </source>
</evidence>
<dbReference type="InterPro" id="IPR001750">
    <property type="entry name" value="ND/Mrp_TM"/>
</dbReference>
<keyword evidence="10 15" id="KW-0472">Membrane</keyword>
<dbReference type="Pfam" id="PF00361">
    <property type="entry name" value="Proton_antipo_M"/>
    <property type="match status" value="1"/>
</dbReference>
<protein>
    <submittedName>
        <fullName evidence="19">NADH dehydrogenase subunit L</fullName>
    </submittedName>
</protein>
<evidence type="ECO:0000256" key="7">
    <source>
        <dbReference type="ARBA" id="ARBA00022967"/>
    </source>
</evidence>
<comment type="catalytic activity">
    <reaction evidence="12">
        <text>a plastoquinone + NADH + (n+1) H(+)(in) = a plastoquinol + NAD(+) + n H(+)(out)</text>
        <dbReference type="Rhea" id="RHEA:42608"/>
        <dbReference type="Rhea" id="RHEA-COMP:9561"/>
        <dbReference type="Rhea" id="RHEA-COMP:9562"/>
        <dbReference type="ChEBI" id="CHEBI:15378"/>
        <dbReference type="ChEBI" id="CHEBI:17757"/>
        <dbReference type="ChEBI" id="CHEBI:57540"/>
        <dbReference type="ChEBI" id="CHEBI:57945"/>
        <dbReference type="ChEBI" id="CHEBI:62192"/>
    </reaction>
</comment>
<keyword evidence="6" id="KW-0618">Plastoquinone</keyword>
<dbReference type="PRINTS" id="PR01435">
    <property type="entry name" value="NPOXDRDTASE5"/>
</dbReference>
<evidence type="ECO:0000256" key="9">
    <source>
        <dbReference type="ARBA" id="ARBA00023027"/>
    </source>
</evidence>
<dbReference type="EMBL" id="SOAU01000001">
    <property type="protein sequence ID" value="TDT15256.1"/>
    <property type="molecule type" value="Genomic_DNA"/>
</dbReference>
<reference evidence="19 20" key="1">
    <citation type="submission" date="2019-03" db="EMBL/GenBank/DDBJ databases">
        <title>Sequencing the genomes of 1000 actinobacteria strains.</title>
        <authorList>
            <person name="Klenk H.-P."/>
        </authorList>
    </citation>
    <scope>NUCLEOTIDE SEQUENCE [LARGE SCALE GENOMIC DNA]</scope>
    <source>
        <strain evidence="19 20">DSM 18936</strain>
    </source>
</reference>
<keyword evidence="7" id="KW-1278">Translocase</keyword>
<feature type="transmembrane region" description="Helical" evidence="15">
    <location>
        <begin position="119"/>
        <end position="135"/>
    </location>
</feature>
<dbReference type="InterPro" id="IPR002128">
    <property type="entry name" value="NADH_UbQ_OxRdtase_chlpt_su5_C"/>
</dbReference>
<evidence type="ECO:0000256" key="14">
    <source>
        <dbReference type="SAM" id="MobiDB-lite"/>
    </source>
</evidence>
<keyword evidence="20" id="KW-1185">Reference proteome</keyword>
<feature type="domain" description="NADH-Ubiquinone oxidoreductase (complex I) chain 5 N-terminal" evidence="17">
    <location>
        <begin position="70"/>
        <end position="120"/>
    </location>
</feature>
<dbReference type="OrthoDB" id="9811798at2"/>
<evidence type="ECO:0000313" key="20">
    <source>
        <dbReference type="Proteomes" id="UP000294558"/>
    </source>
</evidence>
<dbReference type="GO" id="GO:0042773">
    <property type="term" value="P:ATP synthesis coupled electron transport"/>
    <property type="evidence" value="ECO:0007669"/>
    <property type="project" value="InterPro"/>
</dbReference>
<feature type="transmembrane region" description="Helical" evidence="15">
    <location>
        <begin position="87"/>
        <end position="107"/>
    </location>
</feature>
<dbReference type="AlphaFoldDB" id="A0A4R7HYE9"/>